<evidence type="ECO:0000313" key="2">
    <source>
        <dbReference type="EMBL" id="CAF1016645.1"/>
    </source>
</evidence>
<evidence type="ECO:0000256" key="1">
    <source>
        <dbReference type="SAM" id="Phobius"/>
    </source>
</evidence>
<sequence length="133" mass="15399">MIIEKLLFRRHLDRQMTAMTLARVIVLIICGLPFICISLYQLNVNNNVNNYMELAIVSLLLSITASLMHTNFVINFYVFLMVLSHFRRQAKNVLIKKPWRLIKSLCNKTSTNISRNQVSPEIAQQSFSANELE</sequence>
<gene>
    <name evidence="3" type="ORF">FNK824_LOCUS605</name>
    <name evidence="2" type="ORF">SEV965_LOCUS11583</name>
</gene>
<feature type="transmembrane region" description="Helical" evidence="1">
    <location>
        <begin position="54"/>
        <end position="83"/>
    </location>
</feature>
<keyword evidence="1" id="KW-0812">Transmembrane</keyword>
<dbReference type="Proteomes" id="UP000663874">
    <property type="component" value="Unassembled WGS sequence"/>
</dbReference>
<proteinExistence type="predicted"/>
<dbReference type="Proteomes" id="UP000663889">
    <property type="component" value="Unassembled WGS sequence"/>
</dbReference>
<keyword evidence="1" id="KW-0472">Membrane</keyword>
<comment type="caution">
    <text evidence="3">The sequence shown here is derived from an EMBL/GenBank/DDBJ whole genome shotgun (WGS) entry which is preliminary data.</text>
</comment>
<evidence type="ECO:0000313" key="3">
    <source>
        <dbReference type="EMBL" id="CAF3543858.1"/>
    </source>
</evidence>
<dbReference type="SUPFAM" id="SSF81321">
    <property type="entry name" value="Family A G protein-coupled receptor-like"/>
    <property type="match status" value="1"/>
</dbReference>
<dbReference type="EMBL" id="CAJNOU010000503">
    <property type="protein sequence ID" value="CAF1016645.1"/>
    <property type="molecule type" value="Genomic_DNA"/>
</dbReference>
<dbReference type="EMBL" id="CAJOBE010000026">
    <property type="protein sequence ID" value="CAF3543858.1"/>
    <property type="molecule type" value="Genomic_DNA"/>
</dbReference>
<accession>A0A818JJF3</accession>
<organism evidence="3 4">
    <name type="scientific">Rotaria sordida</name>
    <dbReference type="NCBI Taxonomy" id="392033"/>
    <lineage>
        <taxon>Eukaryota</taxon>
        <taxon>Metazoa</taxon>
        <taxon>Spiralia</taxon>
        <taxon>Gnathifera</taxon>
        <taxon>Rotifera</taxon>
        <taxon>Eurotatoria</taxon>
        <taxon>Bdelloidea</taxon>
        <taxon>Philodinida</taxon>
        <taxon>Philodinidae</taxon>
        <taxon>Rotaria</taxon>
    </lineage>
</organism>
<protein>
    <submittedName>
        <fullName evidence="3">Uncharacterized protein</fullName>
    </submittedName>
</protein>
<name>A0A818JJF3_9BILA</name>
<reference evidence="3" key="1">
    <citation type="submission" date="2021-02" db="EMBL/GenBank/DDBJ databases">
        <authorList>
            <person name="Nowell W R."/>
        </authorList>
    </citation>
    <scope>NUCLEOTIDE SEQUENCE</scope>
</reference>
<keyword evidence="1" id="KW-1133">Transmembrane helix</keyword>
<evidence type="ECO:0000313" key="4">
    <source>
        <dbReference type="Proteomes" id="UP000663874"/>
    </source>
</evidence>
<dbReference type="Gene3D" id="1.20.1070.10">
    <property type="entry name" value="Rhodopsin 7-helix transmembrane proteins"/>
    <property type="match status" value="1"/>
</dbReference>
<feature type="transmembrane region" description="Helical" evidence="1">
    <location>
        <begin position="21"/>
        <end position="42"/>
    </location>
</feature>
<dbReference type="AlphaFoldDB" id="A0A818JJF3"/>